<dbReference type="Pfam" id="PF04965">
    <property type="entry name" value="GPW_gp25"/>
    <property type="match status" value="1"/>
</dbReference>
<reference evidence="3" key="1">
    <citation type="submission" date="2018-09" db="EMBL/GenBank/DDBJ databases">
        <authorList>
            <person name="Livingstone P.G."/>
            <person name="Whitworth D.E."/>
        </authorList>
    </citation>
    <scope>NUCLEOTIDE SEQUENCE [LARGE SCALE GENOMIC DNA]</scope>
    <source>
        <strain evidence="3">CA051B</strain>
    </source>
</reference>
<name>A0A3A8N929_9BACT</name>
<dbReference type="AlphaFoldDB" id="A0A3A8N929"/>
<evidence type="ECO:0000313" key="2">
    <source>
        <dbReference type="EMBL" id="RKH40798.1"/>
    </source>
</evidence>
<evidence type="ECO:0000313" key="3">
    <source>
        <dbReference type="Proteomes" id="UP000272888"/>
    </source>
</evidence>
<proteinExistence type="predicted"/>
<evidence type="ECO:0000259" key="1">
    <source>
        <dbReference type="Pfam" id="PF04965"/>
    </source>
</evidence>
<feature type="domain" description="IraD/Gp25-like" evidence="1">
    <location>
        <begin position="29"/>
        <end position="118"/>
    </location>
</feature>
<comment type="caution">
    <text evidence="2">The sequence shown here is derived from an EMBL/GenBank/DDBJ whole genome shotgun (WGS) entry which is preliminary data.</text>
</comment>
<dbReference type="Proteomes" id="UP000272888">
    <property type="component" value="Unassembled WGS sequence"/>
</dbReference>
<dbReference type="RefSeq" id="WP_120614098.1">
    <property type="nucleotide sequence ID" value="NZ_RAWB01000738.1"/>
</dbReference>
<dbReference type="EMBL" id="RAWB01000738">
    <property type="protein sequence ID" value="RKH40798.1"/>
    <property type="molecule type" value="Genomic_DNA"/>
</dbReference>
<dbReference type="SUPFAM" id="SSF160719">
    <property type="entry name" value="gpW/gp25-like"/>
    <property type="match status" value="1"/>
</dbReference>
<organism evidence="2 3">
    <name type="scientific">Corallococcus llansteffanensis</name>
    <dbReference type="NCBI Taxonomy" id="2316731"/>
    <lineage>
        <taxon>Bacteria</taxon>
        <taxon>Pseudomonadati</taxon>
        <taxon>Myxococcota</taxon>
        <taxon>Myxococcia</taxon>
        <taxon>Myxococcales</taxon>
        <taxon>Cystobacterineae</taxon>
        <taxon>Myxococcaceae</taxon>
        <taxon>Corallococcus</taxon>
    </lineage>
</organism>
<protein>
    <submittedName>
        <fullName evidence="2">Baseplate assembly protein</fullName>
    </submittedName>
</protein>
<dbReference type="InterPro" id="IPR007048">
    <property type="entry name" value="IraD/Gp25-like"/>
</dbReference>
<keyword evidence="3" id="KW-1185">Reference proteome</keyword>
<sequence>MAEGVKDFLGTGWAFPVELQGGKVRVVSAEVDVRQAIELILGTSFGERVMEPEFGCALQELVFSAQNTSNQQLASYYVRQALERWEPRIRVEDVRATSSVDKPEVLLISIDYVIRSRNQRHNLVYPFYVSPPR</sequence>
<gene>
    <name evidence="2" type="ORF">D7V93_39270</name>
</gene>
<dbReference type="Gene3D" id="3.10.450.40">
    <property type="match status" value="1"/>
</dbReference>
<accession>A0A3A8N929</accession>